<dbReference type="EMBL" id="CP014332">
    <property type="protein sequence ID" value="APS41321.1"/>
    <property type="molecule type" value="Genomic_DNA"/>
</dbReference>
<gene>
    <name evidence="1" type="ORF">FOL01_0462</name>
</gene>
<proteinExistence type="predicted"/>
<dbReference type="Proteomes" id="UP000185473">
    <property type="component" value="Chromosome"/>
</dbReference>
<evidence type="ECO:0000313" key="2">
    <source>
        <dbReference type="Proteomes" id="UP000185473"/>
    </source>
</evidence>
<sequence length="207" mass="23433">MFSFTKRPEQTIDLAGHIYHVNLAFNRVIKAFGVLDDETLSDIEKIDQCFHIFSVDLQIDDLATKGSIVSNLFTYINATPYGNFDDGAEQAEESETAESIADYDFEQDAAAIYASFMSDYHIDLNNELDRMHWDVFKALFDNLGEKTPINRIRQIRNDDLSNYKDNAQQAGVIAEAQMYYQLDKNKADDSFSGNASAIFDGLFADSE</sequence>
<accession>A0A1L6R9V7</accession>
<dbReference type="RefSeq" id="WP_075269159.1">
    <property type="nucleotide sequence ID" value="NZ_CP014332.1"/>
</dbReference>
<dbReference type="InterPro" id="IPR009660">
    <property type="entry name" value="Phage_A500_Gp15"/>
</dbReference>
<dbReference type="OrthoDB" id="1758052at2"/>
<protein>
    <submittedName>
        <fullName evidence="1">Phage protein</fullName>
    </submittedName>
</protein>
<reference evidence="1 2" key="1">
    <citation type="submission" date="2016-02" db="EMBL/GenBank/DDBJ databases">
        <title>Complete Genome Sequence of Weissella jogaejeotgali FOL01.</title>
        <authorList>
            <person name="Lee J.-H."/>
            <person name="Ku H.-J."/>
        </authorList>
    </citation>
    <scope>NUCLEOTIDE SEQUENCE [LARGE SCALE GENOMIC DNA]</scope>
    <source>
        <strain evidence="1 2">FOL01</strain>
    </source>
</reference>
<organism evidence="1 2">
    <name type="scientific">Weissella jogaejeotgali</name>
    <dbReference type="NCBI Taxonomy" id="1631871"/>
    <lineage>
        <taxon>Bacteria</taxon>
        <taxon>Bacillati</taxon>
        <taxon>Bacillota</taxon>
        <taxon>Bacilli</taxon>
        <taxon>Lactobacillales</taxon>
        <taxon>Lactobacillaceae</taxon>
        <taxon>Weissella</taxon>
    </lineage>
</organism>
<dbReference type="STRING" id="1631871.FOL01_0462"/>
<dbReference type="AlphaFoldDB" id="A0A1L6R9V7"/>
<name>A0A1L6R9V7_9LACO</name>
<keyword evidence="2" id="KW-1185">Reference proteome</keyword>
<dbReference type="KEGG" id="wjo:FOL01_0462"/>
<evidence type="ECO:0000313" key="1">
    <source>
        <dbReference type="EMBL" id="APS41321.1"/>
    </source>
</evidence>
<dbReference type="Pfam" id="PF06854">
    <property type="entry name" value="Phage_Gp15"/>
    <property type="match status" value="1"/>
</dbReference>